<dbReference type="EMBL" id="JAULSN010000002">
    <property type="protein sequence ID" value="KAK3379118.1"/>
    <property type="molecule type" value="Genomic_DNA"/>
</dbReference>
<dbReference type="Gene3D" id="3.30.200.20">
    <property type="entry name" value="Phosphorylase Kinase, domain 1"/>
    <property type="match status" value="1"/>
</dbReference>
<dbReference type="GO" id="GO:0004672">
    <property type="term" value="F:protein kinase activity"/>
    <property type="evidence" value="ECO:0007669"/>
    <property type="project" value="InterPro"/>
</dbReference>
<organism evidence="3 4">
    <name type="scientific">Lasiosphaeria ovina</name>
    <dbReference type="NCBI Taxonomy" id="92902"/>
    <lineage>
        <taxon>Eukaryota</taxon>
        <taxon>Fungi</taxon>
        <taxon>Dikarya</taxon>
        <taxon>Ascomycota</taxon>
        <taxon>Pezizomycotina</taxon>
        <taxon>Sordariomycetes</taxon>
        <taxon>Sordariomycetidae</taxon>
        <taxon>Sordariales</taxon>
        <taxon>Lasiosphaeriaceae</taxon>
        <taxon>Lasiosphaeria</taxon>
    </lineage>
</organism>
<evidence type="ECO:0000256" key="1">
    <source>
        <dbReference type="SAM" id="MobiDB-lite"/>
    </source>
</evidence>
<dbReference type="SUPFAM" id="SSF56112">
    <property type="entry name" value="Protein kinase-like (PK-like)"/>
    <property type="match status" value="2"/>
</dbReference>
<evidence type="ECO:0000313" key="3">
    <source>
        <dbReference type="EMBL" id="KAK3379118.1"/>
    </source>
</evidence>
<dbReference type="GO" id="GO:0005524">
    <property type="term" value="F:ATP binding"/>
    <property type="evidence" value="ECO:0007669"/>
    <property type="project" value="InterPro"/>
</dbReference>
<protein>
    <submittedName>
        <fullName evidence="3">Kinase-like domain-containing protein</fullName>
    </submittedName>
</protein>
<comment type="caution">
    <text evidence="3">The sequence shown here is derived from an EMBL/GenBank/DDBJ whole genome shotgun (WGS) entry which is preliminary data.</text>
</comment>
<feature type="region of interest" description="Disordered" evidence="1">
    <location>
        <begin position="811"/>
        <end position="839"/>
    </location>
</feature>
<keyword evidence="3" id="KW-0808">Transferase</keyword>
<dbReference type="CDD" id="cd00180">
    <property type="entry name" value="PKc"/>
    <property type="match status" value="1"/>
</dbReference>
<dbReference type="SMART" id="SM00220">
    <property type="entry name" value="S_TKc"/>
    <property type="match status" value="1"/>
</dbReference>
<gene>
    <name evidence="3" type="ORF">B0T24DRAFT_568881</name>
</gene>
<reference evidence="3" key="1">
    <citation type="journal article" date="2023" name="Mol. Phylogenet. Evol.">
        <title>Genome-scale phylogeny and comparative genomics of the fungal order Sordariales.</title>
        <authorList>
            <person name="Hensen N."/>
            <person name="Bonometti L."/>
            <person name="Westerberg I."/>
            <person name="Brannstrom I.O."/>
            <person name="Guillou S."/>
            <person name="Cros-Aarteil S."/>
            <person name="Calhoun S."/>
            <person name="Haridas S."/>
            <person name="Kuo A."/>
            <person name="Mondo S."/>
            <person name="Pangilinan J."/>
            <person name="Riley R."/>
            <person name="LaButti K."/>
            <person name="Andreopoulos B."/>
            <person name="Lipzen A."/>
            <person name="Chen C."/>
            <person name="Yan M."/>
            <person name="Daum C."/>
            <person name="Ng V."/>
            <person name="Clum A."/>
            <person name="Steindorff A."/>
            <person name="Ohm R.A."/>
            <person name="Martin F."/>
            <person name="Silar P."/>
            <person name="Natvig D.O."/>
            <person name="Lalanne C."/>
            <person name="Gautier V."/>
            <person name="Ament-Velasquez S.L."/>
            <person name="Kruys A."/>
            <person name="Hutchinson M.I."/>
            <person name="Powell A.J."/>
            <person name="Barry K."/>
            <person name="Miller A.N."/>
            <person name="Grigoriev I.V."/>
            <person name="Debuchy R."/>
            <person name="Gladieux P."/>
            <person name="Hiltunen Thoren M."/>
            <person name="Johannesson H."/>
        </authorList>
    </citation>
    <scope>NUCLEOTIDE SEQUENCE</scope>
    <source>
        <strain evidence="3">CBS 958.72</strain>
    </source>
</reference>
<evidence type="ECO:0000313" key="4">
    <source>
        <dbReference type="Proteomes" id="UP001287356"/>
    </source>
</evidence>
<keyword evidence="3" id="KW-0418">Kinase</keyword>
<sequence length="940" mass="106807">MEELRKSVISLRCKNSESRYFVPPRGLEAVVTRDAIYRALKDCAVSVAHLDEVATVIARGARRTFSILLLVGGPSEISQFIAKDSFLPFKWDEKLPLHAESLSAVLSDPIMVKEFCEKQWEFLSPTIGQTVLHRELHDDAIFPFLDEVPLGDGSFGTVSEVLVHGDFHQFGQTPGEKESPLRLVKKEFKPLSAARGTHKDELHNLTLLNCLEHPNILKLIGSYTFRKKHNLLFPLAVGGTLAKLLSEERPELFRPDVTFYVALSRLSSGIEALHNYTSSKLNLKQIGCHHDLKPQNILVHHGDFILADFGLSRLRDEEEGSKTPFGVGHGYYLAPECEDLDEDFQKGVIGRASDMWSFGCIIAEVFTYMKRAAQGILEFKVRRKVKFRNFTTYTFHAGRNAHNPGVLSWLEELAEAEDIPSGKRVIQLVKEILVLDPNQRPKAAAVTQILKYVSVEAVFHQLEREYRDIFQRHQSLEAQIEWETFKCWGWALGIPSDNDGNSPSRPEAEALPAHMDYEETVKLLARIQEGLQAARFQLDGSGTQFPLFDELRVFNQDLISLLPAPIRTAANTRRDLAITKTDNLRLLEGMQISLANSPSLKRLGMLATIKRMSILAEERGHEVDLGLYLGGAVHFQEGLGDHAIVRFQPSGEEGSGRPCFAEWIKYAEHWEGDVSQEMIVRVAAVAELLGLRDKPEGFRTLRCIGYYHEASRHSFALVFDFPPESVDRPVPRTLAGIFKFTERRRDRPVLDDRLKLAYDVAVSVLEFHKVNWMHKSISAHNVLCFTAKHTSPAEWLRSPYLVGFNHSRPDEPDAFTEGPARSSEHKEYQHPSYAASPQRHRPYRPEYDYYSLGILLLEIGTWESFADAVSENLRRPPHQKSGRRDLLEKRLAVLAHLMGRRYREVVRVCFDWELSEEQSQQSRCIDFEKLVVSQLAICCL</sequence>
<dbReference type="Pfam" id="PF00069">
    <property type="entry name" value="Pkinase"/>
    <property type="match status" value="1"/>
</dbReference>
<name>A0AAE0KLU5_9PEZI</name>
<dbReference type="PANTHER" id="PTHR37542">
    <property type="entry name" value="HELO DOMAIN-CONTAINING PROTEIN-RELATED"/>
    <property type="match status" value="1"/>
</dbReference>
<dbReference type="InterPro" id="IPR000719">
    <property type="entry name" value="Prot_kinase_dom"/>
</dbReference>
<dbReference type="AlphaFoldDB" id="A0AAE0KLU5"/>
<dbReference type="Gene3D" id="1.10.510.10">
    <property type="entry name" value="Transferase(Phosphotransferase) domain 1"/>
    <property type="match status" value="2"/>
</dbReference>
<dbReference type="Proteomes" id="UP001287356">
    <property type="component" value="Unassembled WGS sequence"/>
</dbReference>
<evidence type="ECO:0000259" key="2">
    <source>
        <dbReference type="PROSITE" id="PS50011"/>
    </source>
</evidence>
<dbReference type="PANTHER" id="PTHR37542:SF3">
    <property type="entry name" value="PRION-INHIBITION AND PROPAGATION HELO DOMAIN-CONTAINING PROTEIN"/>
    <property type="match status" value="1"/>
</dbReference>
<feature type="domain" description="Protein kinase" evidence="2">
    <location>
        <begin position="144"/>
        <end position="453"/>
    </location>
</feature>
<keyword evidence="4" id="KW-1185">Reference proteome</keyword>
<proteinExistence type="predicted"/>
<dbReference type="InterPro" id="IPR056002">
    <property type="entry name" value="DUF7580"/>
</dbReference>
<accession>A0AAE0KLU5</accession>
<dbReference type="InterPro" id="IPR011009">
    <property type="entry name" value="Kinase-like_dom_sf"/>
</dbReference>
<dbReference type="Pfam" id="PF24476">
    <property type="entry name" value="DUF7580"/>
    <property type="match status" value="1"/>
</dbReference>
<dbReference type="PROSITE" id="PS50011">
    <property type="entry name" value="PROTEIN_KINASE_DOM"/>
    <property type="match status" value="1"/>
</dbReference>
<reference evidence="3" key="2">
    <citation type="submission" date="2023-06" db="EMBL/GenBank/DDBJ databases">
        <authorList>
            <consortium name="Lawrence Berkeley National Laboratory"/>
            <person name="Haridas S."/>
            <person name="Hensen N."/>
            <person name="Bonometti L."/>
            <person name="Westerberg I."/>
            <person name="Brannstrom I.O."/>
            <person name="Guillou S."/>
            <person name="Cros-Aarteil S."/>
            <person name="Calhoun S."/>
            <person name="Kuo A."/>
            <person name="Mondo S."/>
            <person name="Pangilinan J."/>
            <person name="Riley R."/>
            <person name="Labutti K."/>
            <person name="Andreopoulos B."/>
            <person name="Lipzen A."/>
            <person name="Chen C."/>
            <person name="Yanf M."/>
            <person name="Daum C."/>
            <person name="Ng V."/>
            <person name="Clum A."/>
            <person name="Steindorff A."/>
            <person name="Ohm R."/>
            <person name="Martin F."/>
            <person name="Silar P."/>
            <person name="Natvig D."/>
            <person name="Lalanne C."/>
            <person name="Gautier V."/>
            <person name="Ament-Velasquez S.L."/>
            <person name="Kruys A."/>
            <person name="Hutchinson M.I."/>
            <person name="Powell A.J."/>
            <person name="Barry K."/>
            <person name="Miller A.N."/>
            <person name="Grigoriev I.V."/>
            <person name="Debuchy R."/>
            <person name="Gladieux P."/>
            <person name="Thoren M.H."/>
            <person name="Johannesson H."/>
        </authorList>
    </citation>
    <scope>NUCLEOTIDE SEQUENCE</scope>
    <source>
        <strain evidence="3">CBS 958.72</strain>
    </source>
</reference>